<keyword evidence="1" id="KW-1133">Transmembrane helix</keyword>
<keyword evidence="1" id="KW-0472">Membrane</keyword>
<keyword evidence="1" id="KW-0812">Transmembrane</keyword>
<feature type="transmembrane region" description="Helical" evidence="1">
    <location>
        <begin position="55"/>
        <end position="78"/>
    </location>
</feature>
<organism evidence="2">
    <name type="scientific">marine sediment metagenome</name>
    <dbReference type="NCBI Taxonomy" id="412755"/>
    <lineage>
        <taxon>unclassified sequences</taxon>
        <taxon>metagenomes</taxon>
        <taxon>ecological metagenomes</taxon>
    </lineage>
</organism>
<gene>
    <name evidence="2" type="ORF">LCGC14_2038310</name>
</gene>
<name>A0A0F9HPP9_9ZZZZ</name>
<dbReference type="EMBL" id="LAZR01023851">
    <property type="protein sequence ID" value="KKL77097.1"/>
    <property type="molecule type" value="Genomic_DNA"/>
</dbReference>
<reference evidence="2" key="1">
    <citation type="journal article" date="2015" name="Nature">
        <title>Complex archaea that bridge the gap between prokaryotes and eukaryotes.</title>
        <authorList>
            <person name="Spang A."/>
            <person name="Saw J.H."/>
            <person name="Jorgensen S.L."/>
            <person name="Zaremba-Niedzwiedzka K."/>
            <person name="Martijn J."/>
            <person name="Lind A.E."/>
            <person name="van Eijk R."/>
            <person name="Schleper C."/>
            <person name="Guy L."/>
            <person name="Ettema T.J."/>
        </authorList>
    </citation>
    <scope>NUCLEOTIDE SEQUENCE</scope>
</reference>
<feature type="transmembrane region" description="Helical" evidence="1">
    <location>
        <begin position="21"/>
        <end position="49"/>
    </location>
</feature>
<proteinExistence type="predicted"/>
<evidence type="ECO:0000313" key="2">
    <source>
        <dbReference type="EMBL" id="KKL77097.1"/>
    </source>
</evidence>
<sequence>MTFIEEKRCKFWGKNPILKGLRIAGMVVFGIIAAAIFALVFGYFVMLLWNWLMPLLFGLTVITYWQAFGIVILAKLIFGAVGRGGKPHGHGHWKKWGLYDEWNMKNGPGRWKYHHDFWRDEGKEAFDNYIKKRESEVNMSEDEQKIDSN</sequence>
<protein>
    <submittedName>
        <fullName evidence="2">Uncharacterized protein</fullName>
    </submittedName>
</protein>
<dbReference type="AlphaFoldDB" id="A0A0F9HPP9"/>
<comment type="caution">
    <text evidence="2">The sequence shown here is derived from an EMBL/GenBank/DDBJ whole genome shotgun (WGS) entry which is preliminary data.</text>
</comment>
<accession>A0A0F9HPP9</accession>
<evidence type="ECO:0000256" key="1">
    <source>
        <dbReference type="SAM" id="Phobius"/>
    </source>
</evidence>